<dbReference type="Proteomes" id="UP001153678">
    <property type="component" value="Unassembled WGS sequence"/>
</dbReference>
<evidence type="ECO:0000313" key="1">
    <source>
        <dbReference type="EMBL" id="CAI2184469.1"/>
    </source>
</evidence>
<dbReference type="EMBL" id="CAMKVN010003343">
    <property type="protein sequence ID" value="CAI2184469.1"/>
    <property type="molecule type" value="Genomic_DNA"/>
</dbReference>
<accession>A0A9W4SZ64</accession>
<protein>
    <submittedName>
        <fullName evidence="1">6246_t:CDS:1</fullName>
    </submittedName>
</protein>
<keyword evidence="2" id="KW-1185">Reference proteome</keyword>
<reference evidence="1" key="1">
    <citation type="submission" date="2022-08" db="EMBL/GenBank/DDBJ databases">
        <authorList>
            <person name="Kallberg Y."/>
            <person name="Tangrot J."/>
            <person name="Rosling A."/>
        </authorList>
    </citation>
    <scope>NUCLEOTIDE SEQUENCE</scope>
    <source>
        <strain evidence="1">Wild A</strain>
    </source>
</reference>
<sequence length="43" mass="5001">MEEIADVFAEEEEEEKAECENIKNALEKRLNLNEPFNTTGMLE</sequence>
<proteinExistence type="predicted"/>
<dbReference type="AlphaFoldDB" id="A0A9W4SZ64"/>
<evidence type="ECO:0000313" key="2">
    <source>
        <dbReference type="Proteomes" id="UP001153678"/>
    </source>
</evidence>
<feature type="non-terminal residue" evidence="1">
    <location>
        <position position="43"/>
    </location>
</feature>
<gene>
    <name evidence="1" type="ORF">FWILDA_LOCUS11593</name>
</gene>
<organism evidence="1 2">
    <name type="scientific">Funneliformis geosporum</name>
    <dbReference type="NCBI Taxonomy" id="1117311"/>
    <lineage>
        <taxon>Eukaryota</taxon>
        <taxon>Fungi</taxon>
        <taxon>Fungi incertae sedis</taxon>
        <taxon>Mucoromycota</taxon>
        <taxon>Glomeromycotina</taxon>
        <taxon>Glomeromycetes</taxon>
        <taxon>Glomerales</taxon>
        <taxon>Glomeraceae</taxon>
        <taxon>Funneliformis</taxon>
    </lineage>
</organism>
<comment type="caution">
    <text evidence="1">The sequence shown here is derived from an EMBL/GenBank/DDBJ whole genome shotgun (WGS) entry which is preliminary data.</text>
</comment>
<name>A0A9W4SZ64_9GLOM</name>